<dbReference type="AlphaFoldDB" id="A0A419F9Q4"/>
<proteinExistence type="predicted"/>
<accession>A0A419F9Q4</accession>
<evidence type="ECO:0000313" key="1">
    <source>
        <dbReference type="EMBL" id="RJP75562.1"/>
    </source>
</evidence>
<protein>
    <submittedName>
        <fullName evidence="1">Uncharacterized protein</fullName>
    </submittedName>
</protein>
<gene>
    <name evidence="1" type="ORF">C4532_00250</name>
</gene>
<evidence type="ECO:0000313" key="2">
    <source>
        <dbReference type="Proteomes" id="UP000285961"/>
    </source>
</evidence>
<dbReference type="Proteomes" id="UP000285961">
    <property type="component" value="Unassembled WGS sequence"/>
</dbReference>
<reference evidence="1 2" key="1">
    <citation type="journal article" date="2017" name="ISME J.">
        <title>Energy and carbon metabolisms in a deep terrestrial subsurface fluid microbial community.</title>
        <authorList>
            <person name="Momper L."/>
            <person name="Jungbluth S.P."/>
            <person name="Lee M.D."/>
            <person name="Amend J.P."/>
        </authorList>
    </citation>
    <scope>NUCLEOTIDE SEQUENCE [LARGE SCALE GENOMIC DNA]</scope>
    <source>
        <strain evidence="1">SURF_17</strain>
    </source>
</reference>
<name>A0A419F9Q4_9BACT</name>
<dbReference type="EMBL" id="QZKI01000002">
    <property type="protein sequence ID" value="RJP75562.1"/>
    <property type="molecule type" value="Genomic_DNA"/>
</dbReference>
<organism evidence="1 2">
    <name type="scientific">Candidatus Abyssobacteria bacterium SURF_17</name>
    <dbReference type="NCBI Taxonomy" id="2093361"/>
    <lineage>
        <taxon>Bacteria</taxon>
        <taxon>Pseudomonadati</taxon>
        <taxon>Candidatus Hydrogenedentota</taxon>
        <taxon>Candidatus Abyssobacteria</taxon>
    </lineage>
</organism>
<comment type="caution">
    <text evidence="1">The sequence shown here is derived from an EMBL/GenBank/DDBJ whole genome shotgun (WGS) entry which is preliminary data.</text>
</comment>
<sequence length="154" mass="17576">MVMTERTRSPHVKLQEFVDCFLDTDHKKELEIFSDPKLTGPTREEVPDEALRYLALVLLYAIDEKIKDISFIRKQPDSSVCRMAGEKFYEVPTPKEEVMATLFEEIEEMAGMDETKRTGKLILGLKDDQIALKLSSTLTDAGEEKIILQLPQLA</sequence>